<organism evidence="8 9">
    <name type="scientific">Hufsiella ginkgonis</name>
    <dbReference type="NCBI Taxonomy" id="2695274"/>
    <lineage>
        <taxon>Bacteria</taxon>
        <taxon>Pseudomonadati</taxon>
        <taxon>Bacteroidota</taxon>
        <taxon>Sphingobacteriia</taxon>
        <taxon>Sphingobacteriales</taxon>
        <taxon>Sphingobacteriaceae</taxon>
        <taxon>Hufsiella</taxon>
    </lineage>
</organism>
<evidence type="ECO:0000256" key="1">
    <source>
        <dbReference type="ARBA" id="ARBA00001823"/>
    </source>
</evidence>
<evidence type="ECO:0000313" key="8">
    <source>
        <dbReference type="EMBL" id="MXV17042.1"/>
    </source>
</evidence>
<comment type="caution">
    <text evidence="8">The sequence shown here is derived from an EMBL/GenBank/DDBJ whole genome shotgun (WGS) entry which is preliminary data.</text>
</comment>
<protein>
    <recommendedName>
        <fullName evidence="2 6">Adenylyl-sulfate kinase</fullName>
        <ecNumber evidence="2 6">2.7.1.25</ecNumber>
    </recommendedName>
</protein>
<dbReference type="SUPFAM" id="SSF52540">
    <property type="entry name" value="P-loop containing nucleoside triphosphate hydrolases"/>
    <property type="match status" value="1"/>
</dbReference>
<dbReference type="EC" id="2.7.1.25" evidence="2 6"/>
<dbReference type="UniPathway" id="UPA00140">
    <property type="reaction ID" value="UER00205"/>
</dbReference>
<dbReference type="InterPro" id="IPR027417">
    <property type="entry name" value="P-loop_NTPase"/>
</dbReference>
<dbReference type="GO" id="GO:0070814">
    <property type="term" value="P:hydrogen sulfide biosynthetic process"/>
    <property type="evidence" value="ECO:0007669"/>
    <property type="project" value="UniProtKB-UniPathway"/>
</dbReference>
<dbReference type="InterPro" id="IPR002891">
    <property type="entry name" value="APS"/>
</dbReference>
<dbReference type="NCBIfam" id="TIGR00455">
    <property type="entry name" value="apsK"/>
    <property type="match status" value="1"/>
</dbReference>
<evidence type="ECO:0000256" key="3">
    <source>
        <dbReference type="ARBA" id="ARBA00022679"/>
    </source>
</evidence>
<proteinExistence type="inferred from homology"/>
<keyword evidence="3 6" id="KW-0808">Transferase</keyword>
<dbReference type="Pfam" id="PF01583">
    <property type="entry name" value="APS_kinase"/>
    <property type="match status" value="1"/>
</dbReference>
<evidence type="ECO:0000313" key="9">
    <source>
        <dbReference type="Proteomes" id="UP000451233"/>
    </source>
</evidence>
<evidence type="ECO:0000259" key="7">
    <source>
        <dbReference type="Pfam" id="PF01583"/>
    </source>
</evidence>
<dbReference type="PANTHER" id="PTHR42700">
    <property type="entry name" value="SULFATE ADENYLYLTRANSFERASE"/>
    <property type="match status" value="1"/>
</dbReference>
<dbReference type="CDD" id="cd02027">
    <property type="entry name" value="APSK"/>
    <property type="match status" value="1"/>
</dbReference>
<keyword evidence="9" id="KW-1185">Reference proteome</keyword>
<dbReference type="InterPro" id="IPR050512">
    <property type="entry name" value="Sulf_AdTrans/APS_kinase"/>
</dbReference>
<dbReference type="GO" id="GO:0004020">
    <property type="term" value="F:adenylylsulfate kinase activity"/>
    <property type="evidence" value="ECO:0007669"/>
    <property type="project" value="UniProtKB-EC"/>
</dbReference>
<dbReference type="GO" id="GO:0005524">
    <property type="term" value="F:ATP binding"/>
    <property type="evidence" value="ECO:0007669"/>
    <property type="project" value="UniProtKB-KW"/>
</dbReference>
<dbReference type="GO" id="GO:0004781">
    <property type="term" value="F:sulfate adenylyltransferase (ATP) activity"/>
    <property type="evidence" value="ECO:0007669"/>
    <property type="project" value="TreeGrafter"/>
</dbReference>
<name>A0A7K1Y1G2_9SPHI</name>
<accession>A0A7K1Y1G2</accession>
<gene>
    <name evidence="8" type="primary">cysC</name>
    <name evidence="8" type="ORF">GS398_17210</name>
</gene>
<comment type="function">
    <text evidence="6">Catalyzes the synthesis of activated sulfate.</text>
</comment>
<evidence type="ECO:0000256" key="2">
    <source>
        <dbReference type="ARBA" id="ARBA00012121"/>
    </source>
</evidence>
<dbReference type="Gene3D" id="3.40.50.300">
    <property type="entry name" value="P-loop containing nucleotide triphosphate hydrolases"/>
    <property type="match status" value="1"/>
</dbReference>
<reference evidence="8 9" key="1">
    <citation type="submission" date="2019-11" db="EMBL/GenBank/DDBJ databases">
        <title>Pedobacter sp. HMF7056 Genome sequencing and assembly.</title>
        <authorList>
            <person name="Kang H."/>
            <person name="Kim H."/>
            <person name="Joh K."/>
        </authorList>
    </citation>
    <scope>NUCLEOTIDE SEQUENCE [LARGE SCALE GENOMIC DNA]</scope>
    <source>
        <strain evidence="8 9">HMF7056</strain>
    </source>
</reference>
<keyword evidence="4 6" id="KW-0547">Nucleotide-binding</keyword>
<comment type="pathway">
    <text evidence="6">Sulfur metabolism; hydrogen sulfide biosynthesis; sulfite from sulfate: step 2/3.</text>
</comment>
<dbReference type="GO" id="GO:0019379">
    <property type="term" value="P:sulfate assimilation, phosphoadenylyl sulfate reduction by phosphoadenylyl-sulfate reductase (thioredoxin)"/>
    <property type="evidence" value="ECO:0007669"/>
    <property type="project" value="TreeGrafter"/>
</dbReference>
<evidence type="ECO:0000256" key="4">
    <source>
        <dbReference type="ARBA" id="ARBA00022741"/>
    </source>
</evidence>
<comment type="catalytic activity">
    <reaction evidence="1 6">
        <text>adenosine 5'-phosphosulfate + ATP = 3'-phosphoadenylyl sulfate + ADP + H(+)</text>
        <dbReference type="Rhea" id="RHEA:24152"/>
        <dbReference type="ChEBI" id="CHEBI:15378"/>
        <dbReference type="ChEBI" id="CHEBI:30616"/>
        <dbReference type="ChEBI" id="CHEBI:58243"/>
        <dbReference type="ChEBI" id="CHEBI:58339"/>
        <dbReference type="ChEBI" id="CHEBI:456216"/>
        <dbReference type="EC" id="2.7.1.25"/>
    </reaction>
</comment>
<dbReference type="PANTHER" id="PTHR42700:SF1">
    <property type="entry name" value="SULFATE ADENYLYLTRANSFERASE"/>
    <property type="match status" value="1"/>
</dbReference>
<keyword evidence="6 8" id="KW-0418">Kinase</keyword>
<evidence type="ECO:0000256" key="6">
    <source>
        <dbReference type="RuleBase" id="RU004347"/>
    </source>
</evidence>
<sequence>MLIIQFTGLSGSGKTTLASAVRNRLGSAGLETIVLDGDDLRKTISADLGFSRSDRLENMRRAGALAASYANKIVIIAMINPYEEARKQLRENYGAKLVWIACPVSVTAQRDPKGLYKRAALPPSHQDKVSGLTGVSDPFEVPLSPDLVINTHLETVEASTEKLFCFISSLLLTKNVVTS</sequence>
<dbReference type="InterPro" id="IPR059117">
    <property type="entry name" value="APS_kinase_dom"/>
</dbReference>
<dbReference type="RefSeq" id="WP_160908051.1">
    <property type="nucleotide sequence ID" value="NZ_WVHS01000004.1"/>
</dbReference>
<dbReference type="EMBL" id="WVHS01000004">
    <property type="protein sequence ID" value="MXV17042.1"/>
    <property type="molecule type" value="Genomic_DNA"/>
</dbReference>
<feature type="domain" description="APS kinase" evidence="7">
    <location>
        <begin position="3"/>
        <end position="150"/>
    </location>
</feature>
<comment type="similarity">
    <text evidence="6">Belongs to the APS kinase family.</text>
</comment>
<evidence type="ECO:0000256" key="5">
    <source>
        <dbReference type="ARBA" id="ARBA00022840"/>
    </source>
</evidence>
<dbReference type="Proteomes" id="UP000451233">
    <property type="component" value="Unassembled WGS sequence"/>
</dbReference>
<keyword evidence="5 6" id="KW-0067">ATP-binding</keyword>
<dbReference type="AlphaFoldDB" id="A0A7K1Y1G2"/>
<dbReference type="GO" id="GO:0005737">
    <property type="term" value="C:cytoplasm"/>
    <property type="evidence" value="ECO:0007669"/>
    <property type="project" value="TreeGrafter"/>
</dbReference>
<dbReference type="GO" id="GO:0010134">
    <property type="term" value="P:sulfate assimilation via adenylyl sulfate reduction"/>
    <property type="evidence" value="ECO:0007669"/>
    <property type="project" value="TreeGrafter"/>
</dbReference>